<comment type="similarity">
    <text evidence="1">Belongs to the N-acylglucosamine 2-epimerase family.</text>
</comment>
<dbReference type="EMBL" id="JACIDA010000002">
    <property type="protein sequence ID" value="MBB3872632.1"/>
    <property type="molecule type" value="Genomic_DNA"/>
</dbReference>
<dbReference type="RefSeq" id="WP_183196896.1">
    <property type="nucleotide sequence ID" value="NZ_JACIDA010000002.1"/>
</dbReference>
<dbReference type="InterPro" id="IPR008928">
    <property type="entry name" value="6-hairpin_glycosidase_sf"/>
</dbReference>
<comment type="caution">
    <text evidence="3">The sequence shown here is derived from an EMBL/GenBank/DDBJ whole genome shotgun (WGS) entry which is preliminary data.</text>
</comment>
<sequence length="367" mass="40205">MSALAAAKTKVSNWLFHQALPLWADRGVDGQGRFFEQLDFEGRARTGLRRRTRVQARQIYVFCEAAALGWAPGRAVAQAGLDRMIAACRRDDGLWVAATDDAGAVVDETPDLYDLAFVLFALAAAHRVLGDDRARPLALETLGAINRLMGAPHGGWHEALPPRLPRRQNPHMHLLEAMLAWQMIAPDPMFETVARGVLDLCRRRFLIDGAIHEYFTEDWRPDPAAGHIVEPGHFEEWAWLLRQARIAGLDAGSDMDPAAEGLHRRAVTQGLKGGFMIREMDAAGAPINAGRRLWAQTEAIRPALTFGDAAAAVGLIEATFATHLATAVPGLWIDSYEGDGTSIDKAVPASSLYHLMTAFSELLRHDA</sequence>
<dbReference type="EC" id="5.3.1.8" evidence="3"/>
<dbReference type="GO" id="GO:0004476">
    <property type="term" value="F:mannose-6-phosphate isomerase activity"/>
    <property type="evidence" value="ECO:0007669"/>
    <property type="project" value="UniProtKB-EC"/>
</dbReference>
<dbReference type="InterPro" id="IPR012341">
    <property type="entry name" value="6hp_glycosidase-like_sf"/>
</dbReference>
<dbReference type="GO" id="GO:0005975">
    <property type="term" value="P:carbohydrate metabolic process"/>
    <property type="evidence" value="ECO:0007669"/>
    <property type="project" value="InterPro"/>
</dbReference>
<proteinExistence type="inferred from homology"/>
<dbReference type="SUPFAM" id="SSF48208">
    <property type="entry name" value="Six-hairpin glycosidases"/>
    <property type="match status" value="1"/>
</dbReference>
<dbReference type="Gene3D" id="1.50.10.10">
    <property type="match status" value="1"/>
</dbReference>
<evidence type="ECO:0000313" key="3">
    <source>
        <dbReference type="EMBL" id="MBB3872632.1"/>
    </source>
</evidence>
<keyword evidence="2 3" id="KW-0413">Isomerase</keyword>
<protein>
    <submittedName>
        <fullName evidence="3">Mannose-6-phosphate isomerase</fullName>
        <ecNumber evidence="3">5.3.1.8</ecNumber>
    </submittedName>
</protein>
<evidence type="ECO:0000256" key="2">
    <source>
        <dbReference type="ARBA" id="ARBA00023235"/>
    </source>
</evidence>
<name>A0A7W6A6K8_9CAUL</name>
<evidence type="ECO:0000256" key="1">
    <source>
        <dbReference type="ARBA" id="ARBA00008558"/>
    </source>
</evidence>
<dbReference type="Proteomes" id="UP000532936">
    <property type="component" value="Unassembled WGS sequence"/>
</dbReference>
<accession>A0A7W6A6K8</accession>
<evidence type="ECO:0000313" key="4">
    <source>
        <dbReference type="Proteomes" id="UP000532936"/>
    </source>
</evidence>
<dbReference type="Pfam" id="PF07221">
    <property type="entry name" value="GlcNAc_2-epim"/>
    <property type="match status" value="1"/>
</dbReference>
<gene>
    <name evidence="3" type="ORF">GGR11_002185</name>
</gene>
<dbReference type="InterPro" id="IPR010819">
    <property type="entry name" value="AGE/CE"/>
</dbReference>
<organism evidence="3 4">
    <name type="scientific">Brevundimonas mediterranea</name>
    <dbReference type="NCBI Taxonomy" id="74329"/>
    <lineage>
        <taxon>Bacteria</taxon>
        <taxon>Pseudomonadati</taxon>
        <taxon>Pseudomonadota</taxon>
        <taxon>Alphaproteobacteria</taxon>
        <taxon>Caulobacterales</taxon>
        <taxon>Caulobacteraceae</taxon>
        <taxon>Brevundimonas</taxon>
    </lineage>
</organism>
<reference evidence="3 4" key="1">
    <citation type="submission" date="2020-08" db="EMBL/GenBank/DDBJ databases">
        <title>Genomic Encyclopedia of Type Strains, Phase IV (KMG-IV): sequencing the most valuable type-strain genomes for metagenomic binning, comparative biology and taxonomic classification.</title>
        <authorList>
            <person name="Goeker M."/>
        </authorList>
    </citation>
    <scope>NUCLEOTIDE SEQUENCE [LARGE SCALE GENOMIC DNA]</scope>
    <source>
        <strain evidence="3 4">DSM 14878</strain>
    </source>
</reference>
<dbReference type="PANTHER" id="PTHR15108">
    <property type="entry name" value="N-ACYLGLUCOSAMINE-2-EPIMERASE"/>
    <property type="match status" value="1"/>
</dbReference>
<dbReference type="AlphaFoldDB" id="A0A7W6A6K8"/>